<feature type="repeat" description="ANK" evidence="12">
    <location>
        <begin position="506"/>
        <end position="528"/>
    </location>
</feature>
<dbReference type="InterPro" id="IPR052076">
    <property type="entry name" value="TRP_cation_channel"/>
</dbReference>
<evidence type="ECO:0000256" key="14">
    <source>
        <dbReference type="SAM" id="MobiDB-lite"/>
    </source>
</evidence>
<keyword evidence="7 12" id="KW-0040">ANK repeat</keyword>
<dbReference type="GO" id="GO:1902495">
    <property type="term" value="C:transmembrane transporter complex"/>
    <property type="evidence" value="ECO:0007669"/>
    <property type="project" value="TreeGrafter"/>
</dbReference>
<feature type="compositionally biased region" description="Basic and acidic residues" evidence="14">
    <location>
        <begin position="1227"/>
        <end position="1261"/>
    </location>
</feature>
<dbReference type="STRING" id="34508.A0A4U8V627"/>
<dbReference type="InterPro" id="IPR005821">
    <property type="entry name" value="Ion_trans_dom"/>
</dbReference>
<keyword evidence="9 15" id="KW-0472">Membrane</keyword>
<evidence type="ECO:0000256" key="6">
    <source>
        <dbReference type="ARBA" id="ARBA00022989"/>
    </source>
</evidence>
<feature type="transmembrane region" description="Helical" evidence="15">
    <location>
        <begin position="809"/>
        <end position="829"/>
    </location>
</feature>
<evidence type="ECO:0000259" key="16">
    <source>
        <dbReference type="Pfam" id="PF00520"/>
    </source>
</evidence>
<comment type="caution">
    <text evidence="17">The sequence shown here is derived from an EMBL/GenBank/DDBJ whole genome shotgun (WGS) entry which is preliminary data.</text>
</comment>
<dbReference type="AlphaFoldDB" id="A0A4U8V627"/>
<feature type="repeat" description="ANK" evidence="12">
    <location>
        <begin position="366"/>
        <end position="398"/>
    </location>
</feature>
<evidence type="ECO:0000256" key="4">
    <source>
        <dbReference type="ARBA" id="ARBA00022692"/>
    </source>
</evidence>
<evidence type="ECO:0000256" key="9">
    <source>
        <dbReference type="ARBA" id="ARBA00023136"/>
    </source>
</evidence>
<keyword evidence="6 15" id="KW-1133">Transmembrane helix</keyword>
<dbReference type="Gene3D" id="1.25.40.20">
    <property type="entry name" value="Ankyrin repeat-containing domain"/>
    <property type="match status" value="6"/>
</dbReference>
<feature type="repeat" description="ANK" evidence="12">
    <location>
        <begin position="192"/>
        <end position="225"/>
    </location>
</feature>
<reference evidence="17 18" key="2">
    <citation type="journal article" date="2019" name="G3 (Bethesda)">
        <title>Hybrid Assembly of the Genome of the Entomopathogenic Nematode Steinernema carpocapsae Identifies the X-Chromosome.</title>
        <authorList>
            <person name="Serra L."/>
            <person name="Macchietto M."/>
            <person name="Macias-Munoz A."/>
            <person name="McGill C.J."/>
            <person name="Rodriguez I.M."/>
            <person name="Rodriguez B."/>
            <person name="Murad R."/>
            <person name="Mortazavi A."/>
        </authorList>
    </citation>
    <scope>NUCLEOTIDE SEQUENCE [LARGE SCALE GENOMIC DNA]</scope>
    <source>
        <strain evidence="17 18">ALL</strain>
    </source>
</reference>
<feature type="repeat" description="ANK" evidence="12">
    <location>
        <begin position="92"/>
        <end position="124"/>
    </location>
</feature>
<dbReference type="GO" id="GO:0005216">
    <property type="term" value="F:monoatomic ion channel activity"/>
    <property type="evidence" value="ECO:0007669"/>
    <property type="project" value="InterPro"/>
</dbReference>
<keyword evidence="18" id="KW-1185">Reference proteome</keyword>
<gene>
    <name evidence="17" type="ORF">L596_005811</name>
</gene>
<keyword evidence="8" id="KW-0406">Ion transport</keyword>
<evidence type="ECO:0000256" key="11">
    <source>
        <dbReference type="ARBA" id="ARBA00023303"/>
    </source>
</evidence>
<feature type="repeat" description="ANK" evidence="12">
    <location>
        <begin position="333"/>
        <end position="365"/>
    </location>
</feature>
<keyword evidence="3" id="KW-0716">Sensory transduction</keyword>
<dbReference type="EMBL" id="AZBU02000001">
    <property type="protein sequence ID" value="TMS39258.1"/>
    <property type="molecule type" value="Genomic_DNA"/>
</dbReference>
<feature type="transmembrane region" description="Helical" evidence="15">
    <location>
        <begin position="931"/>
        <end position="951"/>
    </location>
</feature>
<dbReference type="PANTHER" id="PTHR47143:SF1">
    <property type="entry name" value="ION_TRANS DOMAIN-CONTAINING PROTEIN"/>
    <property type="match status" value="1"/>
</dbReference>
<evidence type="ECO:0000256" key="3">
    <source>
        <dbReference type="ARBA" id="ARBA00022606"/>
    </source>
</evidence>
<protein>
    <recommendedName>
        <fullName evidence="16">Ion transport domain-containing protein</fullName>
    </recommendedName>
</protein>
<evidence type="ECO:0000256" key="2">
    <source>
        <dbReference type="ARBA" id="ARBA00022448"/>
    </source>
</evidence>
<dbReference type="PROSITE" id="PS50297">
    <property type="entry name" value="ANK_REP_REGION"/>
    <property type="match status" value="10"/>
</dbReference>
<feature type="repeat" description="ANK" evidence="12">
    <location>
        <begin position="540"/>
        <end position="572"/>
    </location>
</feature>
<evidence type="ECO:0000256" key="15">
    <source>
        <dbReference type="SAM" id="Phobius"/>
    </source>
</evidence>
<keyword evidence="10" id="KW-0325">Glycoprotein</keyword>
<feature type="repeat" description="ANK" evidence="12">
    <location>
        <begin position="609"/>
        <end position="641"/>
    </location>
</feature>
<feature type="region of interest" description="Disordered" evidence="14">
    <location>
        <begin position="1"/>
        <end position="24"/>
    </location>
</feature>
<dbReference type="OrthoDB" id="1661883at2759"/>
<evidence type="ECO:0000256" key="1">
    <source>
        <dbReference type="ARBA" id="ARBA00004141"/>
    </source>
</evidence>
<feature type="transmembrane region" description="Helical" evidence="15">
    <location>
        <begin position="905"/>
        <end position="925"/>
    </location>
</feature>
<dbReference type="SMART" id="SM00248">
    <property type="entry name" value="ANK"/>
    <property type="match status" value="16"/>
</dbReference>
<evidence type="ECO:0000256" key="10">
    <source>
        <dbReference type="ARBA" id="ARBA00023180"/>
    </source>
</evidence>
<keyword evidence="2" id="KW-0813">Transport</keyword>
<feature type="domain" description="Ion transport" evidence="16">
    <location>
        <begin position="815"/>
        <end position="1070"/>
    </location>
</feature>
<evidence type="ECO:0000256" key="13">
    <source>
        <dbReference type="SAM" id="Coils"/>
    </source>
</evidence>
<evidence type="ECO:0000256" key="7">
    <source>
        <dbReference type="ARBA" id="ARBA00023043"/>
    </source>
</evidence>
<feature type="coiled-coil region" evidence="13">
    <location>
        <begin position="1129"/>
        <end position="1191"/>
    </location>
</feature>
<keyword evidence="5" id="KW-0677">Repeat</keyword>
<feature type="region of interest" description="Disordered" evidence="14">
    <location>
        <begin position="1209"/>
        <end position="1261"/>
    </location>
</feature>
<keyword evidence="4 15" id="KW-0812">Transmembrane</keyword>
<keyword evidence="11" id="KW-0407">Ion channel</keyword>
<feature type="repeat" description="ANK" evidence="12">
    <location>
        <begin position="259"/>
        <end position="282"/>
    </location>
</feature>
<feature type="repeat" description="ANK" evidence="12">
    <location>
        <begin position="473"/>
        <end position="505"/>
    </location>
</feature>
<dbReference type="PANTHER" id="PTHR47143">
    <property type="entry name" value="TRANSIENT RECEPTOR POTENTIAL CATION CHANNEL PROTEIN PAINLESS"/>
    <property type="match status" value="1"/>
</dbReference>
<evidence type="ECO:0000313" key="18">
    <source>
        <dbReference type="Proteomes" id="UP000298663"/>
    </source>
</evidence>
<name>A0A4U8V627_STECR</name>
<keyword evidence="13" id="KW-0175">Coiled coil</keyword>
<evidence type="ECO:0000313" key="17">
    <source>
        <dbReference type="EMBL" id="TMS39258.1"/>
    </source>
</evidence>
<dbReference type="SUPFAM" id="SSF48403">
    <property type="entry name" value="Ankyrin repeat"/>
    <property type="match status" value="2"/>
</dbReference>
<reference evidence="17 18" key="1">
    <citation type="journal article" date="2015" name="Genome Biol.">
        <title>Comparative genomics of Steinernema reveals deeply conserved gene regulatory networks.</title>
        <authorList>
            <person name="Dillman A.R."/>
            <person name="Macchietto M."/>
            <person name="Porter C.F."/>
            <person name="Rogers A."/>
            <person name="Williams B."/>
            <person name="Antoshechkin I."/>
            <person name="Lee M.M."/>
            <person name="Goodwin Z."/>
            <person name="Lu X."/>
            <person name="Lewis E.E."/>
            <person name="Goodrich-Blair H."/>
            <person name="Stock S.P."/>
            <person name="Adams B.J."/>
            <person name="Sternberg P.W."/>
            <person name="Mortazavi A."/>
        </authorList>
    </citation>
    <scope>NUCLEOTIDE SEQUENCE [LARGE SCALE GENOMIC DNA]</scope>
    <source>
        <strain evidence="17 18">ALL</strain>
    </source>
</reference>
<dbReference type="Pfam" id="PF00520">
    <property type="entry name" value="Ion_trans"/>
    <property type="match status" value="1"/>
</dbReference>
<organism evidence="17 18">
    <name type="scientific">Steinernema carpocapsae</name>
    <name type="common">Entomopathogenic nematode</name>
    <dbReference type="NCBI Taxonomy" id="34508"/>
    <lineage>
        <taxon>Eukaryota</taxon>
        <taxon>Metazoa</taxon>
        <taxon>Ecdysozoa</taxon>
        <taxon>Nematoda</taxon>
        <taxon>Chromadorea</taxon>
        <taxon>Rhabditida</taxon>
        <taxon>Tylenchina</taxon>
        <taxon>Panagrolaimomorpha</taxon>
        <taxon>Strongyloidoidea</taxon>
        <taxon>Steinernematidae</taxon>
        <taxon>Steinernema</taxon>
    </lineage>
</organism>
<evidence type="ECO:0000256" key="5">
    <source>
        <dbReference type="ARBA" id="ARBA00022737"/>
    </source>
</evidence>
<dbReference type="PROSITE" id="PS50088">
    <property type="entry name" value="ANK_REPEAT"/>
    <property type="match status" value="11"/>
</dbReference>
<dbReference type="Pfam" id="PF12796">
    <property type="entry name" value="Ank_2"/>
    <property type="match status" value="6"/>
</dbReference>
<accession>A0A4U8V627</accession>
<feature type="transmembrane region" description="Helical" evidence="15">
    <location>
        <begin position="1039"/>
        <end position="1064"/>
    </location>
</feature>
<proteinExistence type="predicted"/>
<dbReference type="InterPro" id="IPR002110">
    <property type="entry name" value="Ankyrin_rpt"/>
</dbReference>
<sequence length="1261" mass="143555">MTESEDDSSVIRTIDGKPFGPNGEENLHLNLSELKCSPEITPPATERAFTSRDIEVSIYAKNGDVEGFRKEAEKYDRDVIRRELNRNGADDQDHPALHYAVRHGHIEMIRAFFDFDADPDVKNVEGQTALHLAAKYKPSALGGYSKHAASPAVARRAMHRTLRPFQTQMILHQTIISVLLQNGATVDARDNFNYTPLHYAALKDNVKEARELIEKGHADVNANDMHSYSPLHLAAIHGAENVAKLLIFHHARLIDIDDRKNTPLHLASRTGESEVVRIILDKIEEKDRQKYIEQPNSEDNSALHLATNGGHLKVVEEIFQTGVDINVNVARKDKVTLLHLAAGKGSLQLCQTLIGKGANVTAMDAGRKTPLHYAAENNHCQIIELLLENNADIECRDKDGFTPFLSAVSSLTEEAVKTLCGAGCDCSVVDVDQRSAIYLCAKFRGIKILRYLLEDSKENEELVKNYINKSTTDFQTPMHVAAANADMEVLRLLKEKGGEINAAGDDEETPMHLACQEGQIQVVRQLIEWDDSTIHDIDDNGNTPLHYAAKSGELDVVLALIAAGANILARNSYEETALDCATRGGFHDVCVELLDRMDERIAYDSMPNNVTTPLHIAAEAGHENIIQVFIEKDMSIDRVNEQGQTCLDIAIANNNIKCAQEILQSEAWRDVLRVSNGRKKSHKHKLRCTPMCRLIREMPDMARIVFDKCMTRKKDELGHEYIEYDYEFINDTYVMKPPADGSQAKTSEKYPYEEDGTLKDNTVLNDSNYDNVIKTHPLQIMVKSERIDLLKHRLVSNLIRHKWNTYARYIYYTALFIYCMYLMAFTIFVSNTPAPYNLIDINRTWEVTGGVNKEQCEHIDYRRPRWLGFFRVMTMVLAVGQIAKEFYQFCNRRWRYFNIENCFEVCLYVGSFLVCLDLISCSSLTGIRAQWQWMLAGVMIFCAWINLILLIRKIPRFGIYVVMVVNTIKTFYRFSLIFALFIIAFSSGFFVVLQNKPEFAFYLPSFVKTTVMMIGEFEYTAIFYEDADTHASHLFGRNIAHAIFLVFMVVMNVILMNLLVGLAVDDIKGVLEKAELMRLRMQVETILDIERALPDFVRRFKHKGKEILYCVNKKGKLDQAFLLACWKYLGYSRSDVEELEDEYDEYEDTANVVISNQNRNMKGIKKITDVVKEIQSQVAKQDEQLVNLQTSVANIHSLLEMLLQPKTEPELKSELTSDLTSQPKPNPTKEEPKSDQTLKPTLEPEKEKPKTEQSFENVREE</sequence>
<dbReference type="Proteomes" id="UP000298663">
    <property type="component" value="Unassembled WGS sequence"/>
</dbReference>
<feature type="repeat" description="ANK" evidence="12">
    <location>
        <begin position="298"/>
        <end position="330"/>
    </location>
</feature>
<evidence type="ECO:0000256" key="8">
    <source>
        <dbReference type="ARBA" id="ARBA00023065"/>
    </source>
</evidence>
<evidence type="ECO:0000256" key="12">
    <source>
        <dbReference type="PROSITE-ProRule" id="PRU00023"/>
    </source>
</evidence>
<feature type="transmembrane region" description="Helical" evidence="15">
    <location>
        <begin position="971"/>
        <end position="993"/>
    </location>
</feature>
<feature type="repeat" description="ANK" evidence="12">
    <location>
        <begin position="226"/>
        <end position="258"/>
    </location>
</feature>
<comment type="subcellular location">
    <subcellularLocation>
        <location evidence="1">Membrane</location>
        <topology evidence="1">Multi-pass membrane protein</topology>
    </subcellularLocation>
</comment>
<dbReference type="InterPro" id="IPR036770">
    <property type="entry name" value="Ankyrin_rpt-contain_sf"/>
</dbReference>
<dbReference type="Pfam" id="PF00023">
    <property type="entry name" value="Ank"/>
    <property type="match status" value="2"/>
</dbReference>